<evidence type="ECO:0000256" key="1">
    <source>
        <dbReference type="PROSITE-ProRule" id="PRU00047"/>
    </source>
</evidence>
<feature type="region of interest" description="Disordered" evidence="2">
    <location>
        <begin position="1"/>
        <end position="40"/>
    </location>
</feature>
<dbReference type="Proteomes" id="UP001610728">
    <property type="component" value="Unassembled WGS sequence"/>
</dbReference>
<dbReference type="InterPro" id="IPR001878">
    <property type="entry name" value="Znf_CCHC"/>
</dbReference>
<sequence length="347" mass="40102">MSPTTRRMNSERNANEPTDEPELSEEQQTTDEETKPKEMEEIVEQLLAKMKALEWERSGKEHTQKRPRVIMPDVEKFDGKSYMRFRMFMTDIKEKQVVDCEALGGERGFVSYVYSRLTGRARDRIGPYMGSYYSTPDDAKALETFYAFLEETFSDPMAEQQAAERLNTTKMGNRPIEEYIAQMDLLFLQANGANWPDLVKITSLKQGLSVAVSMQMESMKFPDKYTDFKKELLALGTRMKTHDRKVKNESSSTRSFPSRSKGTHTRVHSSKEDASKRRAKWVSQEEIKQRREEGRCYRCGMSSHMIGSCPYQPARPPRTEDSRVRKIQDTPVLDDEEEESDGSLSEN</sequence>
<feature type="region of interest" description="Disordered" evidence="2">
    <location>
        <begin position="239"/>
        <end position="287"/>
    </location>
</feature>
<keyword evidence="1" id="KW-0863">Zinc-finger</keyword>
<gene>
    <name evidence="4" type="ORF">HOO65_070624</name>
</gene>
<feature type="compositionally biased region" description="Low complexity" evidence="2">
    <location>
        <begin position="250"/>
        <end position="260"/>
    </location>
</feature>
<name>A0ABR4MD16_9PEZI</name>
<comment type="caution">
    <text evidence="4">The sequence shown here is derived from an EMBL/GenBank/DDBJ whole genome shotgun (WGS) entry which is preliminary data.</text>
</comment>
<organism evidence="4 5">
    <name type="scientific">Ceratocystis lukuohia</name>
    <dbReference type="NCBI Taxonomy" id="2019550"/>
    <lineage>
        <taxon>Eukaryota</taxon>
        <taxon>Fungi</taxon>
        <taxon>Dikarya</taxon>
        <taxon>Ascomycota</taxon>
        <taxon>Pezizomycotina</taxon>
        <taxon>Sordariomycetes</taxon>
        <taxon>Hypocreomycetidae</taxon>
        <taxon>Microascales</taxon>
        <taxon>Ceratocystidaceae</taxon>
        <taxon>Ceratocystis</taxon>
    </lineage>
</organism>
<protein>
    <recommendedName>
        <fullName evidence="3">CCHC-type domain-containing protein</fullName>
    </recommendedName>
</protein>
<dbReference type="EMBL" id="JABSNW010000007">
    <property type="protein sequence ID" value="KAL2886162.1"/>
    <property type="molecule type" value="Genomic_DNA"/>
</dbReference>
<evidence type="ECO:0000313" key="5">
    <source>
        <dbReference type="Proteomes" id="UP001610728"/>
    </source>
</evidence>
<dbReference type="GeneID" id="98120729"/>
<evidence type="ECO:0000256" key="2">
    <source>
        <dbReference type="SAM" id="MobiDB-lite"/>
    </source>
</evidence>
<proteinExistence type="predicted"/>
<feature type="compositionally biased region" description="Basic and acidic residues" evidence="2">
    <location>
        <begin position="317"/>
        <end position="328"/>
    </location>
</feature>
<feature type="compositionally biased region" description="Acidic residues" evidence="2">
    <location>
        <begin position="17"/>
        <end position="31"/>
    </location>
</feature>
<accession>A0ABR4MD16</accession>
<dbReference type="PROSITE" id="PS50158">
    <property type="entry name" value="ZF_CCHC"/>
    <property type="match status" value="1"/>
</dbReference>
<keyword evidence="5" id="KW-1185">Reference proteome</keyword>
<keyword evidence="1" id="KW-0479">Metal-binding</keyword>
<reference evidence="4 5" key="1">
    <citation type="submission" date="2020-05" db="EMBL/GenBank/DDBJ databases">
        <title>Ceratocystis lukuohia genome.</title>
        <authorList>
            <person name="Harrington T.C."/>
            <person name="Kim K."/>
            <person name="Mayers C.G."/>
        </authorList>
    </citation>
    <scope>NUCLEOTIDE SEQUENCE [LARGE SCALE GENOMIC DNA]</scope>
    <source>
        <strain evidence="4 5">C4212</strain>
    </source>
</reference>
<feature type="region of interest" description="Disordered" evidence="2">
    <location>
        <begin position="305"/>
        <end position="347"/>
    </location>
</feature>
<evidence type="ECO:0000259" key="3">
    <source>
        <dbReference type="PROSITE" id="PS50158"/>
    </source>
</evidence>
<feature type="compositionally biased region" description="Acidic residues" evidence="2">
    <location>
        <begin position="332"/>
        <end position="341"/>
    </location>
</feature>
<keyword evidence="1" id="KW-0862">Zinc</keyword>
<feature type="domain" description="CCHC-type" evidence="3">
    <location>
        <begin position="295"/>
        <end position="310"/>
    </location>
</feature>
<evidence type="ECO:0000313" key="4">
    <source>
        <dbReference type="EMBL" id="KAL2886162.1"/>
    </source>
</evidence>
<dbReference type="RefSeq" id="XP_070857342.1">
    <property type="nucleotide sequence ID" value="XM_071001386.1"/>
</dbReference>